<evidence type="ECO:0000313" key="5">
    <source>
        <dbReference type="Proteomes" id="UP001161405"/>
    </source>
</evidence>
<evidence type="ECO:0000256" key="1">
    <source>
        <dbReference type="ARBA" id="ARBA00038420"/>
    </source>
</evidence>
<dbReference type="Gene3D" id="3.10.350.10">
    <property type="entry name" value="LysM domain"/>
    <property type="match status" value="1"/>
</dbReference>
<dbReference type="EMBL" id="BSNI01000002">
    <property type="protein sequence ID" value="GLQ18341.1"/>
    <property type="molecule type" value="Genomic_DNA"/>
</dbReference>
<protein>
    <recommendedName>
        <fullName evidence="3">LysM domain-containing protein</fullName>
    </recommendedName>
</protein>
<dbReference type="SMART" id="SM00257">
    <property type="entry name" value="LysM"/>
    <property type="match status" value="1"/>
</dbReference>
<dbReference type="Proteomes" id="UP001161405">
    <property type="component" value="Unassembled WGS sequence"/>
</dbReference>
<dbReference type="RefSeq" id="WP_284365211.1">
    <property type="nucleotide sequence ID" value="NZ_BSNI01000002.1"/>
</dbReference>
<dbReference type="InterPro" id="IPR050570">
    <property type="entry name" value="Cell_wall_metabolism_enzyme"/>
</dbReference>
<feature type="domain" description="LysM" evidence="3">
    <location>
        <begin position="180"/>
        <end position="224"/>
    </location>
</feature>
<feature type="signal peptide" evidence="2">
    <location>
        <begin position="1"/>
        <end position="31"/>
    </location>
</feature>
<dbReference type="InterPro" id="IPR016047">
    <property type="entry name" value="M23ase_b-sheet_dom"/>
</dbReference>
<reference evidence="4" key="1">
    <citation type="journal article" date="2014" name="Int. J. Syst. Evol. Microbiol.">
        <title>Complete genome of a new Firmicutes species belonging to the dominant human colonic microbiota ('Ruminococcus bicirculans') reveals two chromosomes and a selective capacity to utilize plant glucans.</title>
        <authorList>
            <consortium name="NISC Comparative Sequencing Program"/>
            <person name="Wegmann U."/>
            <person name="Louis P."/>
            <person name="Goesmann A."/>
            <person name="Henrissat B."/>
            <person name="Duncan S.H."/>
            <person name="Flint H.J."/>
        </authorList>
    </citation>
    <scope>NUCLEOTIDE SEQUENCE</scope>
    <source>
        <strain evidence="4">NBRC 107169</strain>
    </source>
</reference>
<evidence type="ECO:0000259" key="3">
    <source>
        <dbReference type="PROSITE" id="PS51782"/>
    </source>
</evidence>
<organism evidence="4 5">
    <name type="scientific">Maritalea porphyrae</name>
    <dbReference type="NCBI Taxonomy" id="880732"/>
    <lineage>
        <taxon>Bacteria</taxon>
        <taxon>Pseudomonadati</taxon>
        <taxon>Pseudomonadota</taxon>
        <taxon>Alphaproteobacteria</taxon>
        <taxon>Hyphomicrobiales</taxon>
        <taxon>Devosiaceae</taxon>
        <taxon>Maritalea</taxon>
    </lineage>
</organism>
<dbReference type="InterPro" id="IPR018392">
    <property type="entry name" value="LysM"/>
</dbReference>
<comment type="similarity">
    <text evidence="1">Belongs to the E.coli NlpD/Haemophilus LppB family.</text>
</comment>
<dbReference type="Pfam" id="PF01551">
    <property type="entry name" value="Peptidase_M23"/>
    <property type="match status" value="1"/>
</dbReference>
<proteinExistence type="inferred from homology"/>
<keyword evidence="2" id="KW-0732">Signal</keyword>
<sequence length="472" mass="48682">MSIRFRSEALKSSVAILGALSCAALLSGCMASRFTSPLTTSSVNTAANADINQAMPDAVAATQLPPAGQYLSANNSRAPYIPAASVGQSNTQTFDTRDPLASGAYPQVQAAPNMGQVAVQQPQVVRRQLPTLTQNPVTSTQSMPAMPSLAEVDLTTAPKIDNTTTASIAAAPRAVPDNAFIHKIAAGESLYAIARQYDVTTDSIVAANGLTSPDKIFVGQDVIIPGRPGMVAPKISAPQSIAAKEEASKPVKVAEVTTPPASIPDQTNVAAPVLTKPATTPVAPTRTAEVEPQQIAPIPIARPASLPATAPKVAEVKNVAPKPAPTDKVTVTASVDPVKVAAPVAKEPKAASGSFRWPVKGRVIADFKASKNTGVNIEVPEGSSVRATENGEVIYVGNAVEGFGNLVLIKHSNGFVSAYAHLKDITIAKGAIVDRGDSIGTVGMTGAVSRPQLHFELRKGATPVDPMPLLAS</sequence>
<dbReference type="PANTHER" id="PTHR21666:SF263">
    <property type="entry name" value="MUREIN HYDROLASE ACTIVATOR NLPD"/>
    <property type="match status" value="1"/>
</dbReference>
<dbReference type="CDD" id="cd00118">
    <property type="entry name" value="LysM"/>
    <property type="match status" value="1"/>
</dbReference>
<dbReference type="SUPFAM" id="SSF54106">
    <property type="entry name" value="LysM domain"/>
    <property type="match status" value="1"/>
</dbReference>
<dbReference type="CDD" id="cd12797">
    <property type="entry name" value="M23_peptidase"/>
    <property type="match status" value="1"/>
</dbReference>
<reference evidence="4" key="2">
    <citation type="submission" date="2023-01" db="EMBL/GenBank/DDBJ databases">
        <title>Draft genome sequence of Maritalea porphyrae strain NBRC 107169.</title>
        <authorList>
            <person name="Sun Q."/>
            <person name="Mori K."/>
        </authorList>
    </citation>
    <scope>NUCLEOTIDE SEQUENCE</scope>
    <source>
        <strain evidence="4">NBRC 107169</strain>
    </source>
</reference>
<accession>A0ABQ5USS6</accession>
<dbReference type="PROSITE" id="PS51257">
    <property type="entry name" value="PROKAR_LIPOPROTEIN"/>
    <property type="match status" value="1"/>
</dbReference>
<keyword evidence="5" id="KW-1185">Reference proteome</keyword>
<gene>
    <name evidence="4" type="ORF">GCM10007879_25900</name>
</gene>
<comment type="caution">
    <text evidence="4">The sequence shown here is derived from an EMBL/GenBank/DDBJ whole genome shotgun (WGS) entry which is preliminary data.</text>
</comment>
<evidence type="ECO:0000313" key="4">
    <source>
        <dbReference type="EMBL" id="GLQ18341.1"/>
    </source>
</evidence>
<dbReference type="Pfam" id="PF01476">
    <property type="entry name" value="LysM"/>
    <property type="match status" value="1"/>
</dbReference>
<dbReference type="PROSITE" id="PS51782">
    <property type="entry name" value="LYSM"/>
    <property type="match status" value="1"/>
</dbReference>
<dbReference type="PANTHER" id="PTHR21666">
    <property type="entry name" value="PEPTIDASE-RELATED"/>
    <property type="match status" value="1"/>
</dbReference>
<dbReference type="Gene3D" id="2.70.70.10">
    <property type="entry name" value="Glucose Permease (Domain IIA)"/>
    <property type="match status" value="1"/>
</dbReference>
<dbReference type="InterPro" id="IPR036779">
    <property type="entry name" value="LysM_dom_sf"/>
</dbReference>
<dbReference type="InterPro" id="IPR011055">
    <property type="entry name" value="Dup_hybrid_motif"/>
</dbReference>
<name>A0ABQ5USS6_9HYPH</name>
<evidence type="ECO:0000256" key="2">
    <source>
        <dbReference type="SAM" id="SignalP"/>
    </source>
</evidence>
<dbReference type="SUPFAM" id="SSF51261">
    <property type="entry name" value="Duplicated hybrid motif"/>
    <property type="match status" value="1"/>
</dbReference>
<feature type="chain" id="PRO_5045159336" description="LysM domain-containing protein" evidence="2">
    <location>
        <begin position="32"/>
        <end position="472"/>
    </location>
</feature>